<dbReference type="RefSeq" id="WP_155640133.1">
    <property type="nucleotide sequence ID" value="NZ_JASOLY010000007.1"/>
</dbReference>
<comment type="caution">
    <text evidence="2">The sequence shown here is derived from an EMBL/GenBank/DDBJ whole genome shotgun (WGS) entry which is preliminary data.</text>
</comment>
<dbReference type="Proteomes" id="UP001232113">
    <property type="component" value="Unassembled WGS sequence"/>
</dbReference>
<evidence type="ECO:0000256" key="1">
    <source>
        <dbReference type="SAM" id="MobiDB-lite"/>
    </source>
</evidence>
<organism evidence="2 3">
    <name type="scientific">Lactobacillus paragasseri</name>
    <dbReference type="NCBI Taxonomy" id="2107999"/>
    <lineage>
        <taxon>Bacteria</taxon>
        <taxon>Bacillati</taxon>
        <taxon>Bacillota</taxon>
        <taxon>Bacilli</taxon>
        <taxon>Lactobacillales</taxon>
        <taxon>Lactobacillaceae</taxon>
        <taxon>Lactobacillus</taxon>
    </lineage>
</organism>
<feature type="compositionally biased region" description="Basic residues" evidence="1">
    <location>
        <begin position="15"/>
        <end position="29"/>
    </location>
</feature>
<accession>A0AAW6XMX5</accession>
<feature type="region of interest" description="Disordered" evidence="1">
    <location>
        <begin position="1"/>
        <end position="30"/>
    </location>
</feature>
<proteinExistence type="predicted"/>
<dbReference type="AlphaFoldDB" id="A0AAW6XMX5"/>
<reference evidence="2" key="1">
    <citation type="submission" date="2023-05" db="EMBL/GenBank/DDBJ databases">
        <title>Cataloging the Phylogenetic Diversity of Human Bladder Bacteria.</title>
        <authorList>
            <person name="Du J."/>
        </authorList>
    </citation>
    <scope>NUCLEOTIDE SEQUENCE</scope>
    <source>
        <strain evidence="2">UMB6975B</strain>
    </source>
</reference>
<evidence type="ECO:0000313" key="3">
    <source>
        <dbReference type="Proteomes" id="UP001232113"/>
    </source>
</evidence>
<evidence type="ECO:0000313" key="2">
    <source>
        <dbReference type="EMBL" id="MDK6868414.1"/>
    </source>
</evidence>
<name>A0AAW6XMX5_9LACO</name>
<protein>
    <submittedName>
        <fullName evidence="2">Uncharacterized protein</fullName>
    </submittedName>
</protein>
<sequence>MAERIMKKNPGMPKIRARKLARESKKGRRITTVGVTSSEYSYLKRASTGSMSG</sequence>
<gene>
    <name evidence="2" type="ORF">QP354_04930</name>
</gene>
<dbReference type="EMBL" id="JASOLY010000007">
    <property type="protein sequence ID" value="MDK6868414.1"/>
    <property type="molecule type" value="Genomic_DNA"/>
</dbReference>